<dbReference type="EMBL" id="JAAGMP010001825">
    <property type="protein sequence ID" value="NEC24533.1"/>
    <property type="molecule type" value="Genomic_DNA"/>
</dbReference>
<protein>
    <submittedName>
        <fullName evidence="2">Uncharacterized protein</fullName>
    </submittedName>
</protein>
<proteinExistence type="predicted"/>
<keyword evidence="1" id="KW-1133">Transmembrane helix</keyword>
<gene>
    <name evidence="2" type="ORF">G3I50_40740</name>
</gene>
<feature type="transmembrane region" description="Helical" evidence="1">
    <location>
        <begin position="24"/>
        <end position="44"/>
    </location>
</feature>
<dbReference type="Proteomes" id="UP000469670">
    <property type="component" value="Unassembled WGS sequence"/>
</dbReference>
<name>A0A7K3SBA3_9ACTN</name>
<reference evidence="2 3" key="1">
    <citation type="submission" date="2020-01" db="EMBL/GenBank/DDBJ databases">
        <title>Insect and environment-associated Actinomycetes.</title>
        <authorList>
            <person name="Currrie C."/>
            <person name="Chevrette M."/>
            <person name="Carlson C."/>
            <person name="Stubbendieck R."/>
            <person name="Wendt-Pienkowski E."/>
        </authorList>
    </citation>
    <scope>NUCLEOTIDE SEQUENCE [LARGE SCALE GENOMIC DNA]</scope>
    <source>
        <strain evidence="2 3">SID7590</strain>
    </source>
</reference>
<evidence type="ECO:0000313" key="3">
    <source>
        <dbReference type="Proteomes" id="UP000469670"/>
    </source>
</evidence>
<accession>A0A7K3SBA3</accession>
<evidence type="ECO:0000256" key="1">
    <source>
        <dbReference type="SAM" id="Phobius"/>
    </source>
</evidence>
<keyword evidence="1" id="KW-0812">Transmembrane</keyword>
<sequence length="104" mass="11444">MTSSHRPTPDKVAAPSPGNRTETFFGVFLLMAFVGFLFLFVSDARQNDTLVTVGRVLHWAAGAGIVATIAVTRAALRRWTSGFDWIFAAMWIALTILMWVNGDL</sequence>
<feature type="transmembrane region" description="Helical" evidence="1">
    <location>
        <begin position="56"/>
        <end position="76"/>
    </location>
</feature>
<keyword evidence="1" id="KW-0472">Membrane</keyword>
<evidence type="ECO:0000313" key="2">
    <source>
        <dbReference type="EMBL" id="NEC24533.1"/>
    </source>
</evidence>
<dbReference type="RefSeq" id="WP_164209263.1">
    <property type="nucleotide sequence ID" value="NZ_JAAGMP010001825.1"/>
</dbReference>
<feature type="transmembrane region" description="Helical" evidence="1">
    <location>
        <begin position="82"/>
        <end position="100"/>
    </location>
</feature>
<comment type="caution">
    <text evidence="2">The sequence shown here is derived from an EMBL/GenBank/DDBJ whole genome shotgun (WGS) entry which is preliminary data.</text>
</comment>
<organism evidence="2 3">
    <name type="scientific">Streptomyces parvus</name>
    <dbReference type="NCBI Taxonomy" id="66428"/>
    <lineage>
        <taxon>Bacteria</taxon>
        <taxon>Bacillati</taxon>
        <taxon>Actinomycetota</taxon>
        <taxon>Actinomycetes</taxon>
        <taxon>Kitasatosporales</taxon>
        <taxon>Streptomycetaceae</taxon>
        <taxon>Streptomyces</taxon>
    </lineage>
</organism>
<dbReference type="AlphaFoldDB" id="A0A7K3SBA3"/>